<dbReference type="PRINTS" id="PR00326">
    <property type="entry name" value="GTP1OBG"/>
</dbReference>
<keyword evidence="2" id="KW-0342">GTP-binding</keyword>
<dbReference type="FunFam" id="1.10.1580.10:FF:000007">
    <property type="entry name" value="Mitochondrial GTPase 1"/>
    <property type="match status" value="1"/>
</dbReference>
<dbReference type="GO" id="GO:0003924">
    <property type="term" value="F:GTPase activity"/>
    <property type="evidence" value="ECO:0007669"/>
    <property type="project" value="TreeGrafter"/>
</dbReference>
<dbReference type="FunFam" id="3.40.50.300:FF:001189">
    <property type="entry name" value="DAR GTPase 3 chloroplastic"/>
    <property type="match status" value="1"/>
</dbReference>
<dbReference type="Pfam" id="PF01926">
    <property type="entry name" value="MMR_HSR1"/>
    <property type="match status" value="1"/>
</dbReference>
<dbReference type="InterPro" id="IPR006073">
    <property type="entry name" value="GTP-bd"/>
</dbReference>
<dbReference type="NCBIfam" id="TIGR03596">
    <property type="entry name" value="GTPase_YlqF"/>
    <property type="match status" value="1"/>
</dbReference>
<keyword evidence="5" id="KW-1185">Reference proteome</keyword>
<protein>
    <submittedName>
        <fullName evidence="6">DAR GTPase 3, chloroplastic</fullName>
    </submittedName>
</protein>
<dbReference type="CDD" id="cd01856">
    <property type="entry name" value="YlqF"/>
    <property type="match status" value="1"/>
</dbReference>
<dbReference type="InterPro" id="IPR027417">
    <property type="entry name" value="P-loop_NTPase"/>
</dbReference>
<dbReference type="GeneID" id="107495191"/>
<dbReference type="KEGG" id="adu:107495191"/>
<evidence type="ECO:0000256" key="1">
    <source>
        <dbReference type="ARBA" id="ARBA00022741"/>
    </source>
</evidence>
<dbReference type="SUPFAM" id="SSF52540">
    <property type="entry name" value="P-loop containing nucleoside triphosphate hydrolases"/>
    <property type="match status" value="1"/>
</dbReference>
<dbReference type="PANTHER" id="PTHR45782:SF5">
    <property type="entry name" value="DAR GTPASE 3, CHLOROPLASTIC"/>
    <property type="match status" value="1"/>
</dbReference>
<feature type="domain" description="G" evidence="4">
    <location>
        <begin position="224"/>
        <end position="280"/>
    </location>
</feature>
<dbReference type="OrthoDB" id="269151at2759"/>
<accession>A0A6P4DT13</accession>
<dbReference type="InterPro" id="IPR019991">
    <property type="entry name" value="GTP-bd_ribosome_bgen"/>
</dbReference>
<dbReference type="GO" id="GO:0032543">
    <property type="term" value="P:mitochondrial translation"/>
    <property type="evidence" value="ECO:0007669"/>
    <property type="project" value="TreeGrafter"/>
</dbReference>
<proteinExistence type="predicted"/>
<dbReference type="Proteomes" id="UP000515211">
    <property type="component" value="Chromosome 6"/>
</dbReference>
<evidence type="ECO:0000259" key="4">
    <source>
        <dbReference type="Pfam" id="PF01926"/>
    </source>
</evidence>
<dbReference type="PANTHER" id="PTHR45782">
    <property type="entry name" value="MITOCHONDRIAL RIBOSOME-ASSOCIATED GTPASE 1"/>
    <property type="match status" value="1"/>
</dbReference>
<sequence length="380" mass="41989">MSSSIVMSVQLSSLWLHNFPAVTPSLFLPSGGGGGGRSSPSALSATPNLSSHSPTVQIVGVKGHDGYGNVNVNSNVFDGFQGDNDYWSDLDNDLYYWTKALRPVQWFPGHIAKAEKELKEQLRLMDVVIEVRDGRIPMSTTHPQMDLWLGNRRRILVLNREDMISTADRNAWAAYFAKQGTKVVFSNGQLGMGTMKLGRLAKELAADVNIKRRAKGLLPRPVRAGIVGYPNVGKSSLINRLLKRRMCPAAPRPGVTRELRWVRFGKDLELLDSPGILPMRISDQSAAIKLAICDDIGERSYDVTDVAAILVQMLSKLPAVGGDALRKRYKIDVDSQCGKTFVEKLALQVFNGNVQQAAFRVLSDFRKGKFGWTALERPPR</sequence>
<reference evidence="6" key="2">
    <citation type="submission" date="2025-08" db="UniProtKB">
        <authorList>
            <consortium name="RefSeq"/>
        </authorList>
    </citation>
    <scope>IDENTIFICATION</scope>
    <source>
        <tissue evidence="6">Whole plant</tissue>
    </source>
</reference>
<dbReference type="GO" id="GO:0005525">
    <property type="term" value="F:GTP binding"/>
    <property type="evidence" value="ECO:0007669"/>
    <property type="project" value="UniProtKB-KW"/>
</dbReference>
<dbReference type="AlphaFoldDB" id="A0A6P4DT13"/>
<evidence type="ECO:0000313" key="6">
    <source>
        <dbReference type="RefSeq" id="XP_015971784.1"/>
    </source>
</evidence>
<reference evidence="5" key="1">
    <citation type="journal article" date="2016" name="Nat. Genet.">
        <title>The genome sequences of Arachis duranensis and Arachis ipaensis, the diploid ancestors of cultivated peanut.</title>
        <authorList>
            <person name="Bertioli D.J."/>
            <person name="Cannon S.B."/>
            <person name="Froenicke L."/>
            <person name="Huang G."/>
            <person name="Farmer A.D."/>
            <person name="Cannon E.K."/>
            <person name="Liu X."/>
            <person name="Gao D."/>
            <person name="Clevenger J."/>
            <person name="Dash S."/>
            <person name="Ren L."/>
            <person name="Moretzsohn M.C."/>
            <person name="Shirasawa K."/>
            <person name="Huang W."/>
            <person name="Vidigal B."/>
            <person name="Abernathy B."/>
            <person name="Chu Y."/>
            <person name="Niederhuth C.E."/>
            <person name="Umale P."/>
            <person name="Araujo A.C."/>
            <person name="Kozik A."/>
            <person name="Kim K.D."/>
            <person name="Burow M.D."/>
            <person name="Varshney R.K."/>
            <person name="Wang X."/>
            <person name="Zhang X."/>
            <person name="Barkley N."/>
            <person name="Guimaraes P.M."/>
            <person name="Isobe S."/>
            <person name="Guo B."/>
            <person name="Liao B."/>
            <person name="Stalker H.T."/>
            <person name="Schmitz R.J."/>
            <person name="Scheffler B.E."/>
            <person name="Leal-Bertioli S.C."/>
            <person name="Xun X."/>
            <person name="Jackson S.A."/>
            <person name="Michelmore R."/>
            <person name="Ozias-Akins P."/>
        </authorList>
    </citation>
    <scope>NUCLEOTIDE SEQUENCE [LARGE SCALE GENOMIC DNA]</scope>
    <source>
        <strain evidence="5">cv. V14167</strain>
    </source>
</reference>
<organism evidence="5 6">
    <name type="scientific">Arachis duranensis</name>
    <name type="common">Wild peanut</name>
    <dbReference type="NCBI Taxonomy" id="130453"/>
    <lineage>
        <taxon>Eukaryota</taxon>
        <taxon>Viridiplantae</taxon>
        <taxon>Streptophyta</taxon>
        <taxon>Embryophyta</taxon>
        <taxon>Tracheophyta</taxon>
        <taxon>Spermatophyta</taxon>
        <taxon>Magnoliopsida</taxon>
        <taxon>eudicotyledons</taxon>
        <taxon>Gunneridae</taxon>
        <taxon>Pentapetalae</taxon>
        <taxon>rosids</taxon>
        <taxon>fabids</taxon>
        <taxon>Fabales</taxon>
        <taxon>Fabaceae</taxon>
        <taxon>Papilionoideae</taxon>
        <taxon>50 kb inversion clade</taxon>
        <taxon>dalbergioids sensu lato</taxon>
        <taxon>Dalbergieae</taxon>
        <taxon>Pterocarpus clade</taxon>
        <taxon>Arachis</taxon>
    </lineage>
</organism>
<feature type="region of interest" description="Disordered" evidence="3">
    <location>
        <begin position="30"/>
        <end position="52"/>
    </location>
</feature>
<evidence type="ECO:0000313" key="5">
    <source>
        <dbReference type="Proteomes" id="UP000515211"/>
    </source>
</evidence>
<dbReference type="RefSeq" id="XP_015971784.1">
    <property type="nucleotide sequence ID" value="XM_016116298.3"/>
</dbReference>
<dbReference type="Gene3D" id="1.10.1580.10">
    <property type="match status" value="1"/>
</dbReference>
<evidence type="ECO:0000256" key="3">
    <source>
        <dbReference type="SAM" id="MobiDB-lite"/>
    </source>
</evidence>
<dbReference type="InterPro" id="IPR023179">
    <property type="entry name" value="GTP-bd_ortho_bundle_sf"/>
</dbReference>
<dbReference type="Gene3D" id="3.40.50.300">
    <property type="entry name" value="P-loop containing nucleotide triphosphate hydrolases"/>
    <property type="match status" value="1"/>
</dbReference>
<evidence type="ECO:0000256" key="2">
    <source>
        <dbReference type="ARBA" id="ARBA00023134"/>
    </source>
</evidence>
<name>A0A6P4DT13_ARADU</name>
<gene>
    <name evidence="6" type="primary">LOC107495191</name>
</gene>
<dbReference type="GO" id="GO:0005739">
    <property type="term" value="C:mitochondrion"/>
    <property type="evidence" value="ECO:0007669"/>
    <property type="project" value="TreeGrafter"/>
</dbReference>
<keyword evidence="1" id="KW-0547">Nucleotide-binding</keyword>